<keyword evidence="2" id="KW-0812">Transmembrane</keyword>
<feature type="transmembrane region" description="Helical" evidence="2">
    <location>
        <begin position="82"/>
        <end position="101"/>
    </location>
</feature>
<accession>A0A5Q4BWY3</accession>
<comment type="caution">
    <text evidence="3">The sequence shown here is derived from an EMBL/GenBank/DDBJ whole genome shotgun (WGS) entry which is preliminary data.</text>
</comment>
<keyword evidence="4" id="KW-1185">Reference proteome</keyword>
<proteinExistence type="predicted"/>
<evidence type="ECO:0000313" key="4">
    <source>
        <dbReference type="Proteomes" id="UP000326340"/>
    </source>
</evidence>
<dbReference type="AlphaFoldDB" id="A0A5Q4BWY3"/>
<feature type="region of interest" description="Disordered" evidence="1">
    <location>
        <begin position="109"/>
        <end position="130"/>
    </location>
</feature>
<keyword evidence="2" id="KW-0472">Membrane</keyword>
<dbReference type="Proteomes" id="UP000326340">
    <property type="component" value="Unassembled WGS sequence"/>
</dbReference>
<sequence>ARTRLFRPLPPSTCGNVDRHVDHLQWKPDHGHHLLHLSHRHGAPASYLPRCSPDQRRQEIALQERALGGFLKPHNAGINRDSCAVATVFILLLLLLLGPIMRQRSDSRCHASADSSTPSSSTLASTSSTSTSHTANTIAITMSSYHHDIYQRRLGGFDEPVRTCTEDKSRSTKSWTVLPRRRRRRQQSVYLFRMAHHSSMRPLYPYTVFSSGPLAICSGIKATSPLLHPGPSIRAHGPDRWEDKSGMGGCCQCSPSWGFFL</sequence>
<feature type="compositionally biased region" description="Low complexity" evidence="1">
    <location>
        <begin position="112"/>
        <end position="130"/>
    </location>
</feature>
<evidence type="ECO:0000256" key="2">
    <source>
        <dbReference type="SAM" id="Phobius"/>
    </source>
</evidence>
<reference evidence="3 4" key="1">
    <citation type="journal article" date="2019" name="Sci. Rep.">
        <title>Colletotrichum shisoi sp. nov., an anthracnose pathogen of Perilla frutescens in Japan: molecular phylogenetic, morphological and genomic evidence.</title>
        <authorList>
            <person name="Gan P."/>
            <person name="Tsushima A."/>
            <person name="Hiroyama R."/>
            <person name="Narusaka M."/>
            <person name="Takano Y."/>
            <person name="Narusaka Y."/>
            <person name="Kawaradani M."/>
            <person name="Damm U."/>
            <person name="Shirasu K."/>
        </authorList>
    </citation>
    <scope>NUCLEOTIDE SEQUENCE [LARGE SCALE GENOMIC DNA]</scope>
    <source>
        <strain evidence="3 4">PG-2018a</strain>
    </source>
</reference>
<name>A0A5Q4BWY3_9PEZI</name>
<evidence type="ECO:0000256" key="1">
    <source>
        <dbReference type="SAM" id="MobiDB-lite"/>
    </source>
</evidence>
<gene>
    <name evidence="3" type="ORF">CSHISOI_04641</name>
</gene>
<evidence type="ECO:0000313" key="3">
    <source>
        <dbReference type="EMBL" id="TQN70824.1"/>
    </source>
</evidence>
<dbReference type="EMBL" id="PUHP01000335">
    <property type="protein sequence ID" value="TQN70824.1"/>
    <property type="molecule type" value="Genomic_DNA"/>
</dbReference>
<organism evidence="3 4">
    <name type="scientific">Colletotrichum shisoi</name>
    <dbReference type="NCBI Taxonomy" id="2078593"/>
    <lineage>
        <taxon>Eukaryota</taxon>
        <taxon>Fungi</taxon>
        <taxon>Dikarya</taxon>
        <taxon>Ascomycota</taxon>
        <taxon>Pezizomycotina</taxon>
        <taxon>Sordariomycetes</taxon>
        <taxon>Hypocreomycetidae</taxon>
        <taxon>Glomerellales</taxon>
        <taxon>Glomerellaceae</taxon>
        <taxon>Colletotrichum</taxon>
        <taxon>Colletotrichum destructivum species complex</taxon>
    </lineage>
</organism>
<protein>
    <submittedName>
        <fullName evidence="3">Uncharacterized protein</fullName>
    </submittedName>
</protein>
<feature type="non-terminal residue" evidence="3">
    <location>
        <position position="1"/>
    </location>
</feature>
<keyword evidence="2" id="KW-1133">Transmembrane helix</keyword>